<evidence type="ECO:0000313" key="5">
    <source>
        <dbReference type="Proteomes" id="UP000054307"/>
    </source>
</evidence>
<keyword evidence="1" id="KW-1133">Transmembrane helix</keyword>
<dbReference type="EMBL" id="LGEQ01000012">
    <property type="protein sequence ID" value="KUJ93917.1"/>
    <property type="molecule type" value="Genomic_DNA"/>
</dbReference>
<dbReference type="Proteomes" id="UP000054307">
    <property type="component" value="Unassembled WGS sequence"/>
</dbReference>
<reference evidence="3" key="1">
    <citation type="journal article" date="2015" name="MBio">
        <title>Genome-resolved metagenomic analysis reveals roles for candidate phyla and other microbial community members in biogeochemical transformations in oil reservoirs.</title>
        <authorList>
            <person name="Hu P."/>
            <person name="Tom L."/>
            <person name="Singh A."/>
            <person name="Thomas B.C."/>
            <person name="Baker B.J."/>
            <person name="Piceno Y.M."/>
            <person name="Andersen G.L."/>
            <person name="Banfield J.F."/>
        </authorList>
    </citation>
    <scope>NUCLEOTIDE SEQUENCE [LARGE SCALE GENOMIC DNA]</scope>
    <source>
        <strain evidence="3">49_2300</strain>
        <strain evidence="2">49_95</strain>
    </source>
</reference>
<feature type="transmembrane region" description="Helical" evidence="1">
    <location>
        <begin position="6"/>
        <end position="26"/>
    </location>
</feature>
<protein>
    <submittedName>
        <fullName evidence="3">Uncharacterized protein</fullName>
    </submittedName>
</protein>
<keyword evidence="1" id="KW-0472">Membrane</keyword>
<proteinExistence type="predicted"/>
<evidence type="ECO:0000313" key="4">
    <source>
        <dbReference type="Proteomes" id="UP000054015"/>
    </source>
</evidence>
<feature type="transmembrane region" description="Helical" evidence="1">
    <location>
        <begin position="178"/>
        <end position="200"/>
    </location>
</feature>
<feature type="transmembrane region" description="Helical" evidence="1">
    <location>
        <begin position="102"/>
        <end position="122"/>
    </location>
</feature>
<accession>A0A101E2M0</accession>
<gene>
    <name evidence="2" type="ORF">XD40_0845</name>
    <name evidence="3" type="ORF">XD48_0352</name>
</gene>
<keyword evidence="1" id="KW-0812">Transmembrane</keyword>
<evidence type="ECO:0000313" key="3">
    <source>
        <dbReference type="EMBL" id="KUK07456.1"/>
    </source>
</evidence>
<comment type="caution">
    <text evidence="3">The sequence shown here is derived from an EMBL/GenBank/DDBJ whole genome shotgun (WGS) entry which is preliminary data.</text>
</comment>
<evidence type="ECO:0000256" key="1">
    <source>
        <dbReference type="SAM" id="Phobius"/>
    </source>
</evidence>
<dbReference type="PATRIC" id="fig|2234.6.peg.1258"/>
<organism evidence="3 4">
    <name type="scientific">Archaeoglobus fulgidus</name>
    <dbReference type="NCBI Taxonomy" id="2234"/>
    <lineage>
        <taxon>Archaea</taxon>
        <taxon>Methanobacteriati</taxon>
        <taxon>Methanobacteriota</taxon>
        <taxon>Archaeoglobi</taxon>
        <taxon>Archaeoglobales</taxon>
        <taxon>Archaeoglobaceae</taxon>
        <taxon>Archaeoglobus</taxon>
    </lineage>
</organism>
<dbReference type="AlphaFoldDB" id="A0A101E2M0"/>
<dbReference type="Proteomes" id="UP000054015">
    <property type="component" value="Unassembled WGS sequence"/>
</dbReference>
<sequence>MNIDWQLVQTVSVLITTVAIVVRLLMEIKQHFFEKLTKEKVLLNFLSSESVSVKEFFTNMRKELYPKGVWIIISILFGLFITPAGLYLYLRNLIHTLALSPYLGLLFFLGAFDITIAIFIIIHKWPKPKLFRISKLISTIWGFYIFFLLILIIIANNYHTIPYLGQKLGEVIKDSQQYIMLASIVLVLSAVFWLLVELGYNNQAEKIIKREIMKNSIADLREKGVTIRLGTSGTIVEGLLWDFPEKGLILKDVGVIFVFWDDISWIEVIEKGSKKSEDPEESSREVILEEN</sequence>
<feature type="transmembrane region" description="Helical" evidence="1">
    <location>
        <begin position="69"/>
        <end position="90"/>
    </location>
</feature>
<feature type="transmembrane region" description="Helical" evidence="1">
    <location>
        <begin position="134"/>
        <end position="158"/>
    </location>
</feature>
<name>A0A101E2M0_ARCFL</name>
<dbReference type="EMBL" id="LGEX01000005">
    <property type="protein sequence ID" value="KUK07456.1"/>
    <property type="molecule type" value="Genomic_DNA"/>
</dbReference>
<evidence type="ECO:0000313" key="2">
    <source>
        <dbReference type="EMBL" id="KUJ93917.1"/>
    </source>
</evidence>
<reference evidence="4 5" key="2">
    <citation type="journal article" date="2015" name="MBio">
        <title>Genome-Resolved Metagenomic Analysis Reveals Roles for Candidate Phyla and Other Microbial Community Members in Biogeochemical Transformations in Oil Reservoirs.</title>
        <authorList>
            <person name="Hu P."/>
            <person name="Tom L."/>
            <person name="Singh A."/>
            <person name="Thomas B.C."/>
            <person name="Baker B.J."/>
            <person name="Piceno Y.M."/>
            <person name="Andersen G.L."/>
            <person name="Banfield J.F."/>
        </authorList>
    </citation>
    <scope>NUCLEOTIDE SEQUENCE [LARGE SCALE GENOMIC DNA]</scope>
</reference>